<dbReference type="Proteomes" id="UP000007129">
    <property type="component" value="Unassembled WGS sequence"/>
</dbReference>
<evidence type="ECO:0000313" key="3">
    <source>
        <dbReference type="Proteomes" id="UP000007129"/>
    </source>
</evidence>
<evidence type="ECO:0000256" key="1">
    <source>
        <dbReference type="SAM" id="MobiDB-lite"/>
    </source>
</evidence>
<gene>
    <name evidence="2" type="ORF">MPH_04003</name>
</gene>
<dbReference type="HOGENOM" id="CLU_1190110_0_0_1"/>
<dbReference type="VEuPathDB" id="FungiDB:MPH_04003"/>
<dbReference type="EMBL" id="AHHD01000177">
    <property type="protein sequence ID" value="EKG18777.1"/>
    <property type="molecule type" value="Genomic_DNA"/>
</dbReference>
<comment type="caution">
    <text evidence="2">The sequence shown here is derived from an EMBL/GenBank/DDBJ whole genome shotgun (WGS) entry which is preliminary data.</text>
</comment>
<sequence length="233" mass="26924">MDHALSTSFKYINEGGNIKRNRPCAVISVQAILEKHHYIDDINLPVIDHVSQRKQYENRLIVHVPNLDGLLLLKQPQHLNHATVLDIQGFGLVQQIDSVIPVDCTDHVKPKLTTRPQYDITKRHRDRHDHKTHDDHSSFHCHQHLHSYGYAFSFKHFLFAIFQHTINSGYDSGLHSYPCDDKSAHDSDNQHADYSFFGFVNFIYVRGYTFSTTTKLRPCSGNFGHYLRNSTDS</sequence>
<proteinExistence type="predicted"/>
<reference evidence="2 3" key="1">
    <citation type="journal article" date="2012" name="BMC Genomics">
        <title>Tools to kill: Genome of one of the most destructive plant pathogenic fungi Macrophomina phaseolina.</title>
        <authorList>
            <person name="Islam M.S."/>
            <person name="Haque M.S."/>
            <person name="Islam M.M."/>
            <person name="Emdad E.M."/>
            <person name="Halim A."/>
            <person name="Hossen Q.M.M."/>
            <person name="Hossain M.Z."/>
            <person name="Ahmed B."/>
            <person name="Rahim S."/>
            <person name="Rahman M.S."/>
            <person name="Alam M.M."/>
            <person name="Hou S."/>
            <person name="Wan X."/>
            <person name="Saito J.A."/>
            <person name="Alam M."/>
        </authorList>
    </citation>
    <scope>NUCLEOTIDE SEQUENCE [LARGE SCALE GENOMIC DNA]</scope>
    <source>
        <strain evidence="2 3">MS6</strain>
    </source>
</reference>
<evidence type="ECO:0000313" key="2">
    <source>
        <dbReference type="EMBL" id="EKG18777.1"/>
    </source>
</evidence>
<feature type="region of interest" description="Disordered" evidence="1">
    <location>
        <begin position="115"/>
        <end position="134"/>
    </location>
</feature>
<name>K2S1D0_MACPH</name>
<accession>K2S1D0</accession>
<dbReference type="AlphaFoldDB" id="K2S1D0"/>
<organism evidence="2 3">
    <name type="scientific">Macrophomina phaseolina (strain MS6)</name>
    <name type="common">Charcoal rot fungus</name>
    <dbReference type="NCBI Taxonomy" id="1126212"/>
    <lineage>
        <taxon>Eukaryota</taxon>
        <taxon>Fungi</taxon>
        <taxon>Dikarya</taxon>
        <taxon>Ascomycota</taxon>
        <taxon>Pezizomycotina</taxon>
        <taxon>Dothideomycetes</taxon>
        <taxon>Dothideomycetes incertae sedis</taxon>
        <taxon>Botryosphaeriales</taxon>
        <taxon>Botryosphaeriaceae</taxon>
        <taxon>Macrophomina</taxon>
    </lineage>
</organism>
<dbReference type="InParanoid" id="K2S1D0"/>
<protein>
    <submittedName>
        <fullName evidence="2">Uncharacterized protein</fullName>
    </submittedName>
</protein>